<reference evidence="2" key="1">
    <citation type="journal article" date="2012" name="Science">
        <title>The Paleozoic origin of enzymatic lignin decomposition reconstructed from 31 fungal genomes.</title>
        <authorList>
            <person name="Floudas D."/>
            <person name="Binder M."/>
            <person name="Riley R."/>
            <person name="Barry K."/>
            <person name="Blanchette R.A."/>
            <person name="Henrissat B."/>
            <person name="Martinez A.T."/>
            <person name="Otillar R."/>
            <person name="Spatafora J.W."/>
            <person name="Yadav J.S."/>
            <person name="Aerts A."/>
            <person name="Benoit I."/>
            <person name="Boyd A."/>
            <person name="Carlson A."/>
            <person name="Copeland A."/>
            <person name="Coutinho P.M."/>
            <person name="de Vries R.P."/>
            <person name="Ferreira P."/>
            <person name="Findley K."/>
            <person name="Foster B."/>
            <person name="Gaskell J."/>
            <person name="Glotzer D."/>
            <person name="Gorecki P."/>
            <person name="Heitman J."/>
            <person name="Hesse C."/>
            <person name="Hori C."/>
            <person name="Igarashi K."/>
            <person name="Jurgens J.A."/>
            <person name="Kallen N."/>
            <person name="Kersten P."/>
            <person name="Kohler A."/>
            <person name="Kuees U."/>
            <person name="Kumar T.K.A."/>
            <person name="Kuo A."/>
            <person name="LaButti K."/>
            <person name="Larrondo L.F."/>
            <person name="Lindquist E."/>
            <person name="Ling A."/>
            <person name="Lombard V."/>
            <person name="Lucas S."/>
            <person name="Lundell T."/>
            <person name="Martin R."/>
            <person name="McLaughlin D.J."/>
            <person name="Morgenstern I."/>
            <person name="Morin E."/>
            <person name="Murat C."/>
            <person name="Nagy L.G."/>
            <person name="Nolan M."/>
            <person name="Ohm R.A."/>
            <person name="Patyshakuliyeva A."/>
            <person name="Rokas A."/>
            <person name="Ruiz-Duenas F.J."/>
            <person name="Sabat G."/>
            <person name="Salamov A."/>
            <person name="Samejima M."/>
            <person name="Schmutz J."/>
            <person name="Slot J.C."/>
            <person name="St John F."/>
            <person name="Stenlid J."/>
            <person name="Sun H."/>
            <person name="Sun S."/>
            <person name="Syed K."/>
            <person name="Tsang A."/>
            <person name="Wiebenga A."/>
            <person name="Young D."/>
            <person name="Pisabarro A."/>
            <person name="Eastwood D.C."/>
            <person name="Martin F."/>
            <person name="Cullen D."/>
            <person name="Grigoriev I.V."/>
            <person name="Hibbett D.S."/>
        </authorList>
    </citation>
    <scope>NUCLEOTIDE SEQUENCE [LARGE SCALE GENOMIC DNA]</scope>
    <source>
        <strain evidence="2">RWD-64-598 SS2</strain>
    </source>
</reference>
<organism evidence="1 2">
    <name type="scientific">Coniophora puteana (strain RWD-64-598)</name>
    <name type="common">Brown rot fungus</name>
    <dbReference type="NCBI Taxonomy" id="741705"/>
    <lineage>
        <taxon>Eukaryota</taxon>
        <taxon>Fungi</taxon>
        <taxon>Dikarya</taxon>
        <taxon>Basidiomycota</taxon>
        <taxon>Agaricomycotina</taxon>
        <taxon>Agaricomycetes</taxon>
        <taxon>Agaricomycetidae</taxon>
        <taxon>Boletales</taxon>
        <taxon>Coniophorineae</taxon>
        <taxon>Coniophoraceae</taxon>
        <taxon>Coniophora</taxon>
    </lineage>
</organism>
<dbReference type="Proteomes" id="UP000053558">
    <property type="component" value="Unassembled WGS sequence"/>
</dbReference>
<sequence>MLTLPKVKEPGAPKPAAIALLVRILTTQPTHYPLAQALDFQHLGHLASICHRIKPRVTEASRG</sequence>
<evidence type="ECO:0000313" key="1">
    <source>
        <dbReference type="EMBL" id="EIW79447.1"/>
    </source>
</evidence>
<name>A0A5M3MK97_CONPW</name>
<dbReference type="EMBL" id="JH711580">
    <property type="protein sequence ID" value="EIW79447.1"/>
    <property type="molecule type" value="Genomic_DNA"/>
</dbReference>
<dbReference type="AlphaFoldDB" id="A0A5M3MK97"/>
<protein>
    <submittedName>
        <fullName evidence="1">Uncharacterized protein</fullName>
    </submittedName>
</protein>
<dbReference type="GeneID" id="19211417"/>
<evidence type="ECO:0000313" key="2">
    <source>
        <dbReference type="Proteomes" id="UP000053558"/>
    </source>
</evidence>
<accession>A0A5M3MK97</accession>
<proteinExistence type="predicted"/>
<dbReference type="KEGG" id="cput:CONPUDRAFT_90866"/>
<comment type="caution">
    <text evidence="1">The sequence shown here is derived from an EMBL/GenBank/DDBJ whole genome shotgun (WGS) entry which is preliminary data.</text>
</comment>
<dbReference type="RefSeq" id="XP_007769864.1">
    <property type="nucleotide sequence ID" value="XM_007771674.1"/>
</dbReference>
<keyword evidence="2" id="KW-1185">Reference proteome</keyword>
<gene>
    <name evidence="1" type="ORF">CONPUDRAFT_90866</name>
</gene>